<evidence type="ECO:0000259" key="8">
    <source>
        <dbReference type="PROSITE" id="PS50188"/>
    </source>
</evidence>
<reference evidence="9" key="2">
    <citation type="submission" date="2025-09" db="UniProtKB">
        <authorList>
            <consortium name="Ensembl"/>
        </authorList>
    </citation>
    <scope>IDENTIFICATION</scope>
</reference>
<dbReference type="Gene3D" id="3.30.160.60">
    <property type="entry name" value="Classic Zinc Finger"/>
    <property type="match status" value="1"/>
</dbReference>
<dbReference type="SMART" id="SM00589">
    <property type="entry name" value="PRY"/>
    <property type="match status" value="1"/>
</dbReference>
<dbReference type="PROSITE" id="PS50089">
    <property type="entry name" value="ZF_RING_2"/>
    <property type="match status" value="1"/>
</dbReference>
<dbReference type="InterPro" id="IPR000315">
    <property type="entry name" value="Znf_B-box"/>
</dbReference>
<keyword evidence="3" id="KW-0862">Zinc</keyword>
<sequence>MAFRPEADLTCSICRDVFKDPVVLTCSHSFCNNCVKSWWWDKQECECPVCKSVSQTRQPPRNLALRNLCEAAVQRKGNEDAGGVCGVHSERFKLFCLDHQEPVCVVCRDSHAHSQHSFRPIDEVAQEGKKRLQVSLLPLKKKLKLFEEAKEQFEEKEKYMKTQAEHAEAQIKEHFKKLYRFLQKEEKKRIAALSYEGKNNRKWFTLDFDDLSKNVALLSETIRVTEKELQAESVTFLQNLKSAEKNIQWCIQLKDPPASFGSLINVAEHLGNLTRLIWTKMEDTISCTPVFLDPSTAHPHLAVSEDLTSLRYRRRKKVLKIQETIDYYRCVLGSESFNSGSHTWDVEVGDSGHWGLGVAALFAYRKKDLKSGLWIIKFQRNEYSAMSPQNEVRLHHVKTFKKIRVRLRCDRRKLSFYDLETGAHIHSFTQITDTSLYPYFSNGKRSPMRILPANSSTKIPPLIIIGFIMMMMTLVSILTLI</sequence>
<dbReference type="AlphaFoldDB" id="A0A3Q2QD28"/>
<protein>
    <submittedName>
        <fullName evidence="9">E3 ubiquitin-protein ligase TRIM39-like</fullName>
    </submittedName>
</protein>
<dbReference type="SUPFAM" id="SSF57845">
    <property type="entry name" value="B-box zinc-binding domain"/>
    <property type="match status" value="1"/>
</dbReference>
<dbReference type="InterPro" id="IPR013083">
    <property type="entry name" value="Znf_RING/FYVE/PHD"/>
</dbReference>
<dbReference type="InterPro" id="IPR001841">
    <property type="entry name" value="Znf_RING"/>
</dbReference>
<dbReference type="InterPro" id="IPR006574">
    <property type="entry name" value="PRY"/>
</dbReference>
<dbReference type="InterPro" id="IPR003879">
    <property type="entry name" value="Butyrophylin_SPRY"/>
</dbReference>
<keyword evidence="2 4" id="KW-0863">Zinc-finger</keyword>
<feature type="domain" description="RING-type" evidence="6">
    <location>
        <begin position="11"/>
        <end position="51"/>
    </location>
</feature>
<dbReference type="Pfam" id="PF13765">
    <property type="entry name" value="PRY"/>
    <property type="match status" value="1"/>
</dbReference>
<dbReference type="Pfam" id="PF00643">
    <property type="entry name" value="zf-B_box"/>
    <property type="match status" value="1"/>
</dbReference>
<evidence type="ECO:0000313" key="9">
    <source>
        <dbReference type="Ensembl" id="ENSFHEP00000024514.1"/>
    </source>
</evidence>
<keyword evidence="5" id="KW-1133">Transmembrane helix</keyword>
<keyword evidence="5" id="KW-0472">Membrane</keyword>
<evidence type="ECO:0000259" key="6">
    <source>
        <dbReference type="PROSITE" id="PS50089"/>
    </source>
</evidence>
<dbReference type="InterPro" id="IPR027370">
    <property type="entry name" value="Znf-RING_euk"/>
</dbReference>
<dbReference type="InterPro" id="IPR043136">
    <property type="entry name" value="B30.2/SPRY_sf"/>
</dbReference>
<evidence type="ECO:0000256" key="2">
    <source>
        <dbReference type="ARBA" id="ARBA00022771"/>
    </source>
</evidence>
<dbReference type="InterPro" id="IPR017907">
    <property type="entry name" value="Znf_RING_CS"/>
</dbReference>
<dbReference type="Proteomes" id="UP000265000">
    <property type="component" value="Unplaced"/>
</dbReference>
<dbReference type="GO" id="GO:0008270">
    <property type="term" value="F:zinc ion binding"/>
    <property type="evidence" value="ECO:0007669"/>
    <property type="project" value="UniProtKB-KW"/>
</dbReference>
<dbReference type="SUPFAM" id="SSF49899">
    <property type="entry name" value="Concanavalin A-like lectins/glucanases"/>
    <property type="match status" value="1"/>
</dbReference>
<evidence type="ECO:0000256" key="3">
    <source>
        <dbReference type="ARBA" id="ARBA00022833"/>
    </source>
</evidence>
<keyword evidence="10" id="KW-1185">Reference proteome</keyword>
<evidence type="ECO:0000313" key="10">
    <source>
        <dbReference type="Proteomes" id="UP000265000"/>
    </source>
</evidence>
<organism evidence="9 10">
    <name type="scientific">Fundulus heteroclitus</name>
    <name type="common">Killifish</name>
    <name type="synonym">Mummichog</name>
    <dbReference type="NCBI Taxonomy" id="8078"/>
    <lineage>
        <taxon>Eukaryota</taxon>
        <taxon>Metazoa</taxon>
        <taxon>Chordata</taxon>
        <taxon>Craniata</taxon>
        <taxon>Vertebrata</taxon>
        <taxon>Euteleostomi</taxon>
        <taxon>Actinopterygii</taxon>
        <taxon>Neopterygii</taxon>
        <taxon>Teleostei</taxon>
        <taxon>Neoteleostei</taxon>
        <taxon>Acanthomorphata</taxon>
        <taxon>Ovalentaria</taxon>
        <taxon>Atherinomorphae</taxon>
        <taxon>Cyprinodontiformes</taxon>
        <taxon>Fundulidae</taxon>
        <taxon>Fundulus</taxon>
    </lineage>
</organism>
<dbReference type="PROSITE" id="PS50188">
    <property type="entry name" value="B302_SPRY"/>
    <property type="match status" value="1"/>
</dbReference>
<dbReference type="Pfam" id="PF00622">
    <property type="entry name" value="SPRY"/>
    <property type="match status" value="1"/>
</dbReference>
<dbReference type="SMART" id="SM00184">
    <property type="entry name" value="RING"/>
    <property type="match status" value="1"/>
</dbReference>
<dbReference type="PROSITE" id="PS00518">
    <property type="entry name" value="ZF_RING_1"/>
    <property type="match status" value="1"/>
</dbReference>
<keyword evidence="1" id="KW-0479">Metal-binding</keyword>
<accession>A0A3Q2QD28</accession>
<dbReference type="InterPro" id="IPR003877">
    <property type="entry name" value="SPRY_dom"/>
</dbReference>
<evidence type="ECO:0000256" key="5">
    <source>
        <dbReference type="SAM" id="Phobius"/>
    </source>
</evidence>
<dbReference type="PROSITE" id="PS50119">
    <property type="entry name" value="ZF_BBOX"/>
    <property type="match status" value="1"/>
</dbReference>
<dbReference type="SMART" id="SM00336">
    <property type="entry name" value="BBOX"/>
    <property type="match status" value="1"/>
</dbReference>
<dbReference type="PRINTS" id="PR01407">
    <property type="entry name" value="BUTYPHLNCDUF"/>
</dbReference>
<feature type="transmembrane region" description="Helical" evidence="5">
    <location>
        <begin position="459"/>
        <end position="480"/>
    </location>
</feature>
<dbReference type="PANTHER" id="PTHR24103">
    <property type="entry name" value="E3 UBIQUITIN-PROTEIN LIGASE TRIM"/>
    <property type="match status" value="1"/>
</dbReference>
<feature type="domain" description="B30.2/SPRY" evidence="8">
    <location>
        <begin position="270"/>
        <end position="457"/>
    </location>
</feature>
<dbReference type="Gene3D" id="3.30.40.10">
    <property type="entry name" value="Zinc/RING finger domain, C3HC4 (zinc finger)"/>
    <property type="match status" value="1"/>
</dbReference>
<dbReference type="Gene3D" id="2.60.120.920">
    <property type="match status" value="1"/>
</dbReference>
<evidence type="ECO:0000259" key="7">
    <source>
        <dbReference type="PROSITE" id="PS50119"/>
    </source>
</evidence>
<dbReference type="InterPro" id="IPR050143">
    <property type="entry name" value="TRIM/RBCC"/>
</dbReference>
<dbReference type="InterPro" id="IPR001870">
    <property type="entry name" value="B30.2/SPRY"/>
</dbReference>
<dbReference type="GeneTree" id="ENSGT01030000234583"/>
<name>A0A3Q2QD28_FUNHE</name>
<dbReference type="Ensembl" id="ENSFHET00000007591.1">
    <property type="protein sequence ID" value="ENSFHEP00000024514.1"/>
    <property type="gene ID" value="ENSFHEG00000006129.1"/>
</dbReference>
<keyword evidence="5" id="KW-0812">Transmembrane</keyword>
<evidence type="ECO:0000256" key="1">
    <source>
        <dbReference type="ARBA" id="ARBA00022723"/>
    </source>
</evidence>
<dbReference type="InterPro" id="IPR013320">
    <property type="entry name" value="ConA-like_dom_sf"/>
</dbReference>
<reference evidence="9" key="1">
    <citation type="submission" date="2025-08" db="UniProtKB">
        <authorList>
            <consortium name="Ensembl"/>
        </authorList>
    </citation>
    <scope>IDENTIFICATION</scope>
</reference>
<dbReference type="SUPFAM" id="SSF57850">
    <property type="entry name" value="RING/U-box"/>
    <property type="match status" value="1"/>
</dbReference>
<feature type="domain" description="B box-type" evidence="7">
    <location>
        <begin position="80"/>
        <end position="121"/>
    </location>
</feature>
<dbReference type="STRING" id="8078.ENSFHEP00000024514"/>
<evidence type="ECO:0000256" key="4">
    <source>
        <dbReference type="PROSITE-ProRule" id="PRU00024"/>
    </source>
</evidence>
<dbReference type="Pfam" id="PF13445">
    <property type="entry name" value="zf-RING_UBOX"/>
    <property type="match status" value="1"/>
</dbReference>
<proteinExistence type="predicted"/>